<dbReference type="PROSITE" id="PS51257">
    <property type="entry name" value="PROKAR_LIPOPROTEIN"/>
    <property type="match status" value="1"/>
</dbReference>
<keyword evidence="4" id="KW-1185">Reference proteome</keyword>
<evidence type="ECO:0000256" key="2">
    <source>
        <dbReference type="SAM" id="SignalP"/>
    </source>
</evidence>
<evidence type="ECO:0000256" key="1">
    <source>
        <dbReference type="SAM" id="MobiDB-lite"/>
    </source>
</evidence>
<keyword evidence="2" id="KW-0732">Signal</keyword>
<feature type="chain" id="PRO_5047397324" evidence="2">
    <location>
        <begin position="25"/>
        <end position="190"/>
    </location>
</feature>
<dbReference type="Proteomes" id="UP001499954">
    <property type="component" value="Unassembled WGS sequence"/>
</dbReference>
<reference evidence="4" key="1">
    <citation type="journal article" date="2019" name="Int. J. Syst. Evol. Microbiol.">
        <title>The Global Catalogue of Microorganisms (GCM) 10K type strain sequencing project: providing services to taxonomists for standard genome sequencing and annotation.</title>
        <authorList>
            <consortium name="The Broad Institute Genomics Platform"/>
            <consortium name="The Broad Institute Genome Sequencing Center for Infectious Disease"/>
            <person name="Wu L."/>
            <person name="Ma J."/>
        </authorList>
    </citation>
    <scope>NUCLEOTIDE SEQUENCE [LARGE SCALE GENOMIC DNA]</scope>
    <source>
        <strain evidence="4">JCM 13584</strain>
    </source>
</reference>
<protein>
    <submittedName>
        <fullName evidence="3">Uncharacterized protein</fullName>
    </submittedName>
</protein>
<accession>A0ABP5C9M9</accession>
<comment type="caution">
    <text evidence="3">The sequence shown here is derived from an EMBL/GenBank/DDBJ whole genome shotgun (WGS) entry which is preliminary data.</text>
</comment>
<proteinExistence type="predicted"/>
<sequence length="190" mass="19759">MMRTSGLAIGLLAVVLLSGCAAGAADVAGSAEAPEAVAHTSTPSPSAGPARAVETPGPATDSAGSAPADTVEVEPIPQEPAVGQPVEQPVEQPAEEPADDWMPTAEEQRDWLAHQQIVRDCMAEAGQEYLYWEWWSNPSGAFAAMPVDLTEEERAAWELALDGAAGTGADYRWQDAGCWGLAAELTGSTN</sequence>
<gene>
    <name evidence="3" type="ORF">GCM10009717_28520</name>
</gene>
<evidence type="ECO:0000313" key="3">
    <source>
        <dbReference type="EMBL" id="GAA1960082.1"/>
    </source>
</evidence>
<organism evidence="3 4">
    <name type="scientific">Agromyces allii</name>
    <dbReference type="NCBI Taxonomy" id="393607"/>
    <lineage>
        <taxon>Bacteria</taxon>
        <taxon>Bacillati</taxon>
        <taxon>Actinomycetota</taxon>
        <taxon>Actinomycetes</taxon>
        <taxon>Micrococcales</taxon>
        <taxon>Microbacteriaceae</taxon>
        <taxon>Agromyces</taxon>
    </lineage>
</organism>
<name>A0ABP5C9M9_9MICO</name>
<dbReference type="EMBL" id="BAAAMK010000005">
    <property type="protein sequence ID" value="GAA1960082.1"/>
    <property type="molecule type" value="Genomic_DNA"/>
</dbReference>
<feature type="signal peptide" evidence="2">
    <location>
        <begin position="1"/>
        <end position="24"/>
    </location>
</feature>
<dbReference type="RefSeq" id="WP_157416560.1">
    <property type="nucleotide sequence ID" value="NZ_BAAAMK010000005.1"/>
</dbReference>
<feature type="region of interest" description="Disordered" evidence="1">
    <location>
        <begin position="30"/>
        <end position="70"/>
    </location>
</feature>
<evidence type="ECO:0000313" key="4">
    <source>
        <dbReference type="Proteomes" id="UP001499954"/>
    </source>
</evidence>